<dbReference type="RefSeq" id="WP_105335222.1">
    <property type="nucleotide sequence ID" value="NZ_PUHZ01000010.1"/>
</dbReference>
<dbReference type="EMBL" id="PUHZ01000010">
    <property type="protein sequence ID" value="PQO46250.1"/>
    <property type="molecule type" value="Genomic_DNA"/>
</dbReference>
<name>A0A2S8GP97_9BACT</name>
<accession>A0A2S8GP97</accession>
<feature type="transmembrane region" description="Helical" evidence="1">
    <location>
        <begin position="133"/>
        <end position="156"/>
    </location>
</feature>
<evidence type="ECO:0000256" key="1">
    <source>
        <dbReference type="SAM" id="Phobius"/>
    </source>
</evidence>
<dbReference type="OrthoDB" id="288905at2"/>
<reference evidence="3 4" key="1">
    <citation type="submission" date="2018-02" db="EMBL/GenBank/DDBJ databases">
        <title>Comparative genomes isolates from brazilian mangrove.</title>
        <authorList>
            <person name="Araujo J.E."/>
            <person name="Taketani R.G."/>
            <person name="Silva M.C.P."/>
            <person name="Loureco M.V."/>
            <person name="Andreote F.D."/>
        </authorList>
    </citation>
    <scope>NUCLEOTIDE SEQUENCE [LARGE SCALE GENOMIC DNA]</scope>
    <source>
        <strain evidence="3 4">Nap-Phe MGV</strain>
    </source>
</reference>
<dbReference type="AlphaFoldDB" id="A0A2S8GP97"/>
<dbReference type="InterPro" id="IPR021994">
    <property type="entry name" value="DUF3592"/>
</dbReference>
<protein>
    <recommendedName>
        <fullName evidence="2">DUF3592 domain-containing protein</fullName>
    </recommendedName>
</protein>
<keyword evidence="1" id="KW-0472">Membrane</keyword>
<evidence type="ECO:0000313" key="4">
    <source>
        <dbReference type="Proteomes" id="UP000237819"/>
    </source>
</evidence>
<keyword evidence="1" id="KW-0812">Transmembrane</keyword>
<gene>
    <name evidence="3" type="ORF">C5Y93_09700</name>
</gene>
<proteinExistence type="predicted"/>
<dbReference type="Proteomes" id="UP000237819">
    <property type="component" value="Unassembled WGS sequence"/>
</dbReference>
<evidence type="ECO:0000259" key="2">
    <source>
        <dbReference type="Pfam" id="PF12158"/>
    </source>
</evidence>
<comment type="caution">
    <text evidence="3">The sequence shown here is derived from an EMBL/GenBank/DDBJ whole genome shotgun (WGS) entry which is preliminary data.</text>
</comment>
<feature type="transmembrane region" description="Helical" evidence="1">
    <location>
        <begin position="7"/>
        <end position="28"/>
    </location>
</feature>
<keyword evidence="1" id="KW-1133">Transmembrane helix</keyword>
<dbReference type="PROSITE" id="PS51257">
    <property type="entry name" value="PROKAR_LIPOPROTEIN"/>
    <property type="match status" value="1"/>
</dbReference>
<dbReference type="Pfam" id="PF12158">
    <property type="entry name" value="DUF3592"/>
    <property type="match status" value="1"/>
</dbReference>
<evidence type="ECO:0000313" key="3">
    <source>
        <dbReference type="EMBL" id="PQO46250.1"/>
    </source>
</evidence>
<sequence length="179" mass="20051">MMSRILGYLFVFAFLSCFVGVGVAMLGYGTYGIVQAKRSATWPTVRGEIESCKMHSRRDSEGSSYGCEVDYRYQVNGKSYQGDRIAFGYNNTNYKQPHKQIERHLKQGRYVQVHYNPQDPSQSVLSTGTSSNAWLPIVFGTTWLTICGSIWALCFCGGSVEKLPARLAELNHPSALKTR</sequence>
<organism evidence="3 4">
    <name type="scientific">Blastopirellula marina</name>
    <dbReference type="NCBI Taxonomy" id="124"/>
    <lineage>
        <taxon>Bacteria</taxon>
        <taxon>Pseudomonadati</taxon>
        <taxon>Planctomycetota</taxon>
        <taxon>Planctomycetia</taxon>
        <taxon>Pirellulales</taxon>
        <taxon>Pirellulaceae</taxon>
        <taxon>Blastopirellula</taxon>
    </lineage>
</organism>
<feature type="domain" description="DUF3592" evidence="2">
    <location>
        <begin position="45"/>
        <end position="129"/>
    </location>
</feature>